<feature type="domain" description="N-acetyltransferase" evidence="1">
    <location>
        <begin position="34"/>
        <end position="90"/>
    </location>
</feature>
<organism evidence="2 3">
    <name type="scientific">Nocardioides bigeumensis</name>
    <dbReference type="NCBI Taxonomy" id="433657"/>
    <lineage>
        <taxon>Bacteria</taxon>
        <taxon>Bacillati</taxon>
        <taxon>Actinomycetota</taxon>
        <taxon>Actinomycetes</taxon>
        <taxon>Propionibacteriales</taxon>
        <taxon>Nocardioidaceae</taxon>
        <taxon>Nocardioides</taxon>
    </lineage>
</organism>
<accession>A0ABN2XL32</accession>
<reference evidence="2 3" key="1">
    <citation type="journal article" date="2019" name="Int. J. Syst. Evol. Microbiol.">
        <title>The Global Catalogue of Microorganisms (GCM) 10K type strain sequencing project: providing services to taxonomists for standard genome sequencing and annotation.</title>
        <authorList>
            <consortium name="The Broad Institute Genomics Platform"/>
            <consortium name="The Broad Institute Genome Sequencing Center for Infectious Disease"/>
            <person name="Wu L."/>
            <person name="Ma J."/>
        </authorList>
    </citation>
    <scope>NUCLEOTIDE SEQUENCE [LARGE SCALE GENOMIC DNA]</scope>
    <source>
        <strain evidence="2 3">JCM 16021</strain>
    </source>
</reference>
<evidence type="ECO:0000313" key="2">
    <source>
        <dbReference type="EMBL" id="GAA2113198.1"/>
    </source>
</evidence>
<gene>
    <name evidence="2" type="ORF">GCM10009843_00610</name>
</gene>
<dbReference type="Proteomes" id="UP001500575">
    <property type="component" value="Unassembled WGS sequence"/>
</dbReference>
<dbReference type="Pfam" id="PF00583">
    <property type="entry name" value="Acetyltransf_1"/>
    <property type="match status" value="1"/>
</dbReference>
<dbReference type="InterPro" id="IPR000182">
    <property type="entry name" value="GNAT_dom"/>
</dbReference>
<dbReference type="RefSeq" id="WP_344301480.1">
    <property type="nucleotide sequence ID" value="NZ_BAAAQQ010000001.1"/>
</dbReference>
<proteinExistence type="predicted"/>
<dbReference type="SUPFAM" id="SSF55729">
    <property type="entry name" value="Acyl-CoA N-acyltransferases (Nat)"/>
    <property type="match status" value="1"/>
</dbReference>
<evidence type="ECO:0000259" key="1">
    <source>
        <dbReference type="Pfam" id="PF00583"/>
    </source>
</evidence>
<dbReference type="InterPro" id="IPR016181">
    <property type="entry name" value="Acyl_CoA_acyltransferase"/>
</dbReference>
<comment type="caution">
    <text evidence="2">The sequence shown here is derived from an EMBL/GenBank/DDBJ whole genome shotgun (WGS) entry which is preliminary data.</text>
</comment>
<dbReference type="Gene3D" id="3.40.630.30">
    <property type="match status" value="1"/>
</dbReference>
<name>A0ABN2XL32_9ACTN</name>
<keyword evidence="3" id="KW-1185">Reference proteome</keyword>
<sequence length="91" mass="9990">MQIRPAHDSDLDAVKTVYDHDVRTSVATFDLEPAYARARETSLYLSGQARGRGIGRAVYDDLLARLRADDVHTVLALVALTNDASLALHRA</sequence>
<protein>
    <recommendedName>
        <fullName evidence="1">N-acetyltransferase domain-containing protein</fullName>
    </recommendedName>
</protein>
<dbReference type="EMBL" id="BAAAQQ010000001">
    <property type="protein sequence ID" value="GAA2113198.1"/>
    <property type="molecule type" value="Genomic_DNA"/>
</dbReference>
<evidence type="ECO:0000313" key="3">
    <source>
        <dbReference type="Proteomes" id="UP001500575"/>
    </source>
</evidence>